<accession>A0ABV7K348</accession>
<gene>
    <name evidence="1" type="ORF">ACFOEW_21665</name>
</gene>
<reference evidence="2" key="1">
    <citation type="journal article" date="2019" name="Int. J. Syst. Evol. Microbiol.">
        <title>The Global Catalogue of Microorganisms (GCM) 10K type strain sequencing project: providing services to taxonomists for standard genome sequencing and annotation.</title>
        <authorList>
            <consortium name="The Broad Institute Genomics Platform"/>
            <consortium name="The Broad Institute Genome Sequencing Center for Infectious Disease"/>
            <person name="Wu L."/>
            <person name="Ma J."/>
        </authorList>
    </citation>
    <scope>NUCLEOTIDE SEQUENCE [LARGE SCALE GENOMIC DNA]</scope>
    <source>
        <strain evidence="2">KCTC 52449</strain>
    </source>
</reference>
<organism evidence="1 2">
    <name type="scientific">Alteromonas oceani</name>
    <dbReference type="NCBI Taxonomy" id="2071609"/>
    <lineage>
        <taxon>Bacteria</taxon>
        <taxon>Pseudomonadati</taxon>
        <taxon>Pseudomonadota</taxon>
        <taxon>Gammaproteobacteria</taxon>
        <taxon>Alteromonadales</taxon>
        <taxon>Alteromonadaceae</taxon>
        <taxon>Alteromonas/Salinimonas group</taxon>
        <taxon>Alteromonas</taxon>
    </lineage>
</organism>
<evidence type="ECO:0000313" key="1">
    <source>
        <dbReference type="EMBL" id="MFC3204421.1"/>
    </source>
</evidence>
<proteinExistence type="predicted"/>
<name>A0ABV7K348_9ALTE</name>
<protein>
    <submittedName>
        <fullName evidence="1">Uncharacterized protein</fullName>
    </submittedName>
</protein>
<dbReference type="EMBL" id="JBHRSX010000102">
    <property type="protein sequence ID" value="MFC3204421.1"/>
    <property type="molecule type" value="Genomic_DNA"/>
</dbReference>
<comment type="caution">
    <text evidence="1">The sequence shown here is derived from an EMBL/GenBank/DDBJ whole genome shotgun (WGS) entry which is preliminary data.</text>
</comment>
<dbReference type="Proteomes" id="UP001595477">
    <property type="component" value="Unassembled WGS sequence"/>
</dbReference>
<keyword evidence="2" id="KW-1185">Reference proteome</keyword>
<evidence type="ECO:0000313" key="2">
    <source>
        <dbReference type="Proteomes" id="UP001595477"/>
    </source>
</evidence>
<dbReference type="RefSeq" id="WP_277423853.1">
    <property type="nucleotide sequence ID" value="NZ_JBHRSX010000102.1"/>
</dbReference>
<sequence length="42" mass="4881">MSKLINQIKQRIAAEKREAESNCNYANNYYGDQLCKSSVNKR</sequence>